<keyword evidence="4 10" id="KW-0418">Kinase</keyword>
<dbReference type="EMBL" id="JADEXN010000029">
    <property type="protein sequence ID" value="MBE9039748.1"/>
    <property type="molecule type" value="Genomic_DNA"/>
</dbReference>
<dbReference type="InterPro" id="IPR003594">
    <property type="entry name" value="HATPase_dom"/>
</dbReference>
<organism evidence="10 11">
    <name type="scientific">Zarconia navalis LEGE 11467</name>
    <dbReference type="NCBI Taxonomy" id="1828826"/>
    <lineage>
        <taxon>Bacteria</taxon>
        <taxon>Bacillati</taxon>
        <taxon>Cyanobacteriota</taxon>
        <taxon>Cyanophyceae</taxon>
        <taxon>Oscillatoriophycideae</taxon>
        <taxon>Oscillatoriales</taxon>
        <taxon>Oscillatoriales incertae sedis</taxon>
        <taxon>Zarconia</taxon>
        <taxon>Zarconia navalis</taxon>
    </lineage>
</organism>
<keyword evidence="3 6" id="KW-0597">Phosphoprotein</keyword>
<keyword evidence="11" id="KW-1185">Reference proteome</keyword>
<dbReference type="PRINTS" id="PR00344">
    <property type="entry name" value="BCTRLSENSOR"/>
</dbReference>
<feature type="modified residue" description="4-aspartylphosphate" evidence="6">
    <location>
        <position position="102"/>
    </location>
</feature>
<dbReference type="InterPro" id="IPR003661">
    <property type="entry name" value="HisK_dim/P_dom"/>
</dbReference>
<accession>A0A928VX33</accession>
<dbReference type="PANTHER" id="PTHR43065">
    <property type="entry name" value="SENSOR HISTIDINE KINASE"/>
    <property type="match status" value="1"/>
</dbReference>
<proteinExistence type="predicted"/>
<dbReference type="AlphaFoldDB" id="A0A928VX33"/>
<dbReference type="Pfam" id="PF00072">
    <property type="entry name" value="Response_reg"/>
    <property type="match status" value="1"/>
</dbReference>
<dbReference type="SUPFAM" id="SSF52172">
    <property type="entry name" value="CheY-like"/>
    <property type="match status" value="1"/>
</dbReference>
<evidence type="ECO:0000313" key="10">
    <source>
        <dbReference type="EMBL" id="MBE9039748.1"/>
    </source>
</evidence>
<dbReference type="SMART" id="SM00387">
    <property type="entry name" value="HATPase_c"/>
    <property type="match status" value="1"/>
</dbReference>
<dbReference type="Gene3D" id="1.10.287.130">
    <property type="match status" value="1"/>
</dbReference>
<feature type="domain" description="Histidine kinase" evidence="8">
    <location>
        <begin position="231"/>
        <end position="491"/>
    </location>
</feature>
<dbReference type="EC" id="2.7.13.3" evidence="2"/>
<dbReference type="Proteomes" id="UP000621799">
    <property type="component" value="Unassembled WGS sequence"/>
</dbReference>
<dbReference type="Gene3D" id="3.40.50.2300">
    <property type="match status" value="1"/>
</dbReference>
<evidence type="ECO:0000256" key="2">
    <source>
        <dbReference type="ARBA" id="ARBA00012438"/>
    </source>
</evidence>
<dbReference type="SUPFAM" id="SSF55874">
    <property type="entry name" value="ATPase domain of HSP90 chaperone/DNA topoisomerase II/histidine kinase"/>
    <property type="match status" value="1"/>
</dbReference>
<evidence type="ECO:0000256" key="4">
    <source>
        <dbReference type="ARBA" id="ARBA00022777"/>
    </source>
</evidence>
<evidence type="ECO:0000256" key="7">
    <source>
        <dbReference type="SAM" id="Coils"/>
    </source>
</evidence>
<dbReference type="InterPro" id="IPR011006">
    <property type="entry name" value="CheY-like_superfamily"/>
</dbReference>
<feature type="domain" description="Response regulatory" evidence="9">
    <location>
        <begin position="52"/>
        <end position="169"/>
    </location>
</feature>
<dbReference type="InterPro" id="IPR004358">
    <property type="entry name" value="Sig_transdc_His_kin-like_C"/>
</dbReference>
<evidence type="ECO:0000259" key="8">
    <source>
        <dbReference type="PROSITE" id="PS50109"/>
    </source>
</evidence>
<dbReference type="SMART" id="SM00448">
    <property type="entry name" value="REC"/>
    <property type="match status" value="1"/>
</dbReference>
<evidence type="ECO:0000256" key="3">
    <source>
        <dbReference type="ARBA" id="ARBA00022553"/>
    </source>
</evidence>
<dbReference type="InterPro" id="IPR001789">
    <property type="entry name" value="Sig_transdc_resp-reg_receiver"/>
</dbReference>
<feature type="coiled-coil region" evidence="7">
    <location>
        <begin position="181"/>
        <end position="208"/>
    </location>
</feature>
<dbReference type="InterPro" id="IPR036890">
    <property type="entry name" value="HATPase_C_sf"/>
</dbReference>
<dbReference type="PROSITE" id="PS50109">
    <property type="entry name" value="HIS_KIN"/>
    <property type="match status" value="1"/>
</dbReference>
<dbReference type="SUPFAM" id="SSF47384">
    <property type="entry name" value="Homodimeric domain of signal transducing histidine kinase"/>
    <property type="match status" value="1"/>
</dbReference>
<dbReference type="PANTHER" id="PTHR43065:SF50">
    <property type="entry name" value="HISTIDINE KINASE"/>
    <property type="match status" value="1"/>
</dbReference>
<evidence type="ECO:0000256" key="6">
    <source>
        <dbReference type="PROSITE-ProRule" id="PRU00169"/>
    </source>
</evidence>
<dbReference type="Pfam" id="PF02518">
    <property type="entry name" value="HATPase_c"/>
    <property type="match status" value="1"/>
</dbReference>
<reference evidence="10" key="1">
    <citation type="submission" date="2020-10" db="EMBL/GenBank/DDBJ databases">
        <authorList>
            <person name="Castelo-Branco R."/>
            <person name="Eusebio N."/>
            <person name="Adriana R."/>
            <person name="Vieira A."/>
            <person name="Brugerolle De Fraissinette N."/>
            <person name="Rezende De Castro R."/>
            <person name="Schneider M.P."/>
            <person name="Vasconcelos V."/>
            <person name="Leao P.N."/>
        </authorList>
    </citation>
    <scope>NUCLEOTIDE SEQUENCE</scope>
    <source>
        <strain evidence="10">LEGE 11467</strain>
    </source>
</reference>
<comment type="catalytic activity">
    <reaction evidence="1">
        <text>ATP + protein L-histidine = ADP + protein N-phospho-L-histidine.</text>
        <dbReference type="EC" id="2.7.13.3"/>
    </reaction>
</comment>
<evidence type="ECO:0000256" key="5">
    <source>
        <dbReference type="ARBA" id="ARBA00023012"/>
    </source>
</evidence>
<name>A0A928VX33_9CYAN</name>
<keyword evidence="7" id="KW-0175">Coiled coil</keyword>
<evidence type="ECO:0000256" key="1">
    <source>
        <dbReference type="ARBA" id="ARBA00000085"/>
    </source>
</evidence>
<keyword evidence="4 10" id="KW-0808">Transferase</keyword>
<gene>
    <name evidence="10" type="ORF">IQ235_02940</name>
</gene>
<dbReference type="InterPro" id="IPR005467">
    <property type="entry name" value="His_kinase_dom"/>
</dbReference>
<sequence>MQSFISNENLLESKWLKSPDFVCSKSFDKLENSKVKTELFKNSLSTSKQLITVLLIDDQPIVGESVRRLLAAEQDIKFCSCTNPAQAISIAEELAPSVILQDLIMPEIDGLVLLRLFRTNPETQQIPIIMMSSKEEATIKAEAFATGANDYLVKLPDPIELVARIRYHSTAYFNLLKRQEAERAIAHKDELERRVEERTAELSTALEHLKNTQAQLIHHEKMSGLGQLVAGIAHEINNPINFIHGNINYISDYTQELFQILKLYQQKYPNPDSEIIETIEDIDLSFICDDLPKVLSSVREGSDRIKNLVLSLRNFSRFDEADCKIVDLHEGIDSTLLILQHKIDEKQITLVKNYGDLHAIECYVGQLNQVFMNLLVNAIDALPLSSHPQCSTVNIPNSNCSSKPPTIQIRTEVVHSNRVRIGISDNGLGMTSDIQKRIFDPFFTTKPVGEGTGLGLSISYQIVVERHGGTLRCASDPGQGTEFCIEIPIAQTSHSPKPPNIISDTTARFEI</sequence>
<keyword evidence="5" id="KW-0902">Two-component regulatory system</keyword>
<dbReference type="GO" id="GO:0000155">
    <property type="term" value="F:phosphorelay sensor kinase activity"/>
    <property type="evidence" value="ECO:0007669"/>
    <property type="project" value="InterPro"/>
</dbReference>
<evidence type="ECO:0000259" key="9">
    <source>
        <dbReference type="PROSITE" id="PS50110"/>
    </source>
</evidence>
<dbReference type="CDD" id="cd00082">
    <property type="entry name" value="HisKA"/>
    <property type="match status" value="1"/>
</dbReference>
<dbReference type="PROSITE" id="PS50110">
    <property type="entry name" value="RESPONSE_REGULATORY"/>
    <property type="match status" value="1"/>
</dbReference>
<dbReference type="InterPro" id="IPR036097">
    <property type="entry name" value="HisK_dim/P_sf"/>
</dbReference>
<evidence type="ECO:0000313" key="11">
    <source>
        <dbReference type="Proteomes" id="UP000621799"/>
    </source>
</evidence>
<dbReference type="Gene3D" id="3.30.565.10">
    <property type="entry name" value="Histidine kinase-like ATPase, C-terminal domain"/>
    <property type="match status" value="1"/>
</dbReference>
<protein>
    <recommendedName>
        <fullName evidence="2">histidine kinase</fullName>
        <ecNumber evidence="2">2.7.13.3</ecNumber>
    </recommendedName>
</protein>
<comment type="caution">
    <text evidence="10">The sequence shown here is derived from an EMBL/GenBank/DDBJ whole genome shotgun (WGS) entry which is preliminary data.</text>
</comment>